<dbReference type="RefSeq" id="WP_025862592.1">
    <property type="nucleotide sequence ID" value="NZ_BLAX01000001.1"/>
</dbReference>
<evidence type="ECO:0000259" key="1">
    <source>
        <dbReference type="PROSITE" id="PS51819"/>
    </source>
</evidence>
<proteinExistence type="predicted"/>
<feature type="domain" description="VOC" evidence="1">
    <location>
        <begin position="5"/>
        <end position="124"/>
    </location>
</feature>
<dbReference type="InterPro" id="IPR029068">
    <property type="entry name" value="Glyas_Bleomycin-R_OHBP_Dase"/>
</dbReference>
<dbReference type="Pfam" id="PF00903">
    <property type="entry name" value="Glyoxalase"/>
    <property type="match status" value="1"/>
</dbReference>
<dbReference type="InterPro" id="IPR037523">
    <property type="entry name" value="VOC_core"/>
</dbReference>
<sequence>MEENLVNWFEIPVADFNRARKFYEALFEKPVYVDSRFGETMGFLPMTPQSEGVGGAITLFDDFKPSGSGVIVYLNGGNDLTPMLNRVEPAGGRVTIPKTKITDEIGYYAGFTDSEGNHIRIHSRH</sequence>
<organism evidence="2 3">
    <name type="scientific">Prolixibacter bellariivorans</name>
    <dbReference type="NCBI Taxonomy" id="314319"/>
    <lineage>
        <taxon>Bacteria</taxon>
        <taxon>Pseudomonadati</taxon>
        <taxon>Bacteroidota</taxon>
        <taxon>Bacteroidia</taxon>
        <taxon>Marinilabiliales</taxon>
        <taxon>Prolixibacteraceae</taxon>
        <taxon>Prolixibacter</taxon>
    </lineage>
</organism>
<accession>A0A5M4AYH0</accession>
<evidence type="ECO:0000313" key="3">
    <source>
        <dbReference type="Proteomes" id="UP000391834"/>
    </source>
</evidence>
<dbReference type="EMBL" id="BLAX01000001">
    <property type="protein sequence ID" value="GET32718.1"/>
    <property type="molecule type" value="Genomic_DNA"/>
</dbReference>
<protein>
    <submittedName>
        <fullName evidence="2">Glyoxalase</fullName>
    </submittedName>
</protein>
<dbReference type="AlphaFoldDB" id="A0A5M4AYH0"/>
<gene>
    <name evidence="2" type="ORF">PbJCM13498_15810</name>
</gene>
<dbReference type="PROSITE" id="PS51819">
    <property type="entry name" value="VOC"/>
    <property type="match status" value="1"/>
</dbReference>
<keyword evidence="3" id="KW-1185">Reference proteome</keyword>
<reference evidence="2 3" key="1">
    <citation type="submission" date="2019-10" db="EMBL/GenBank/DDBJ databases">
        <title>Prolixibacter strains distinguished by the presence of nitrate reductase genes were adept at nitrate-dependent anaerobic corrosion of metallic iron and carbon steel.</title>
        <authorList>
            <person name="Iino T."/>
            <person name="Shono N."/>
            <person name="Ito K."/>
            <person name="Nakamura R."/>
            <person name="Sueoka K."/>
            <person name="Harayama S."/>
            <person name="Ohkuma M."/>
        </authorList>
    </citation>
    <scope>NUCLEOTIDE SEQUENCE [LARGE SCALE GENOMIC DNA]</scope>
    <source>
        <strain evidence="2 3">JCM 13498</strain>
    </source>
</reference>
<dbReference type="SUPFAM" id="SSF54593">
    <property type="entry name" value="Glyoxalase/Bleomycin resistance protein/Dihydroxybiphenyl dioxygenase"/>
    <property type="match status" value="1"/>
</dbReference>
<comment type="caution">
    <text evidence="2">The sequence shown here is derived from an EMBL/GenBank/DDBJ whole genome shotgun (WGS) entry which is preliminary data.</text>
</comment>
<dbReference type="InterPro" id="IPR004360">
    <property type="entry name" value="Glyas_Fos-R_dOase_dom"/>
</dbReference>
<dbReference type="OrthoDB" id="9804235at2"/>
<dbReference type="Gene3D" id="3.10.180.10">
    <property type="entry name" value="2,3-Dihydroxybiphenyl 1,2-Dioxygenase, domain 1"/>
    <property type="match status" value="1"/>
</dbReference>
<evidence type="ECO:0000313" key="2">
    <source>
        <dbReference type="EMBL" id="GET32718.1"/>
    </source>
</evidence>
<name>A0A5M4AYH0_9BACT</name>
<dbReference type="Proteomes" id="UP000391834">
    <property type="component" value="Unassembled WGS sequence"/>
</dbReference>